<dbReference type="NCBIfam" id="TIGR01145">
    <property type="entry name" value="ATP_synt_delta"/>
    <property type="match status" value="1"/>
</dbReference>
<dbReference type="GO" id="GO:0046933">
    <property type="term" value="F:proton-transporting ATP synthase activity, rotational mechanism"/>
    <property type="evidence" value="ECO:0007669"/>
    <property type="project" value="InterPro"/>
</dbReference>
<evidence type="ECO:0000256" key="7">
    <source>
        <dbReference type="ARBA" id="ARBA00023136"/>
    </source>
</evidence>
<keyword evidence="8" id="KW-0066">ATP synthesis</keyword>
<dbReference type="SUPFAM" id="SSF47928">
    <property type="entry name" value="N-terminal domain of the delta subunit of the F1F0-ATP synthase"/>
    <property type="match status" value="1"/>
</dbReference>
<dbReference type="InterPro" id="IPR026015">
    <property type="entry name" value="ATP_synth_OSCP/delta_N_sf"/>
</dbReference>
<evidence type="ECO:0000256" key="3">
    <source>
        <dbReference type="ARBA" id="ARBA00022448"/>
    </source>
</evidence>
<dbReference type="AlphaFoldDB" id="W7TNS4"/>
<dbReference type="EMBL" id="AZIL01002196">
    <property type="protein sequence ID" value="EWM22374.1"/>
    <property type="molecule type" value="Genomic_DNA"/>
</dbReference>
<comment type="caution">
    <text evidence="9">The sequence shown here is derived from an EMBL/GenBank/DDBJ whole genome shotgun (WGS) entry which is preliminary data.</text>
</comment>
<keyword evidence="6" id="KW-0793">Thylakoid</keyword>
<dbReference type="InterPro" id="IPR000711">
    <property type="entry name" value="ATPase_OSCP/dsu"/>
</dbReference>
<comment type="subcellular location">
    <subcellularLocation>
        <location evidence="1">Membrane</location>
    </subcellularLocation>
</comment>
<dbReference type="OrthoDB" id="1262810at2759"/>
<organism evidence="9 10">
    <name type="scientific">Nannochloropsis gaditana</name>
    <dbReference type="NCBI Taxonomy" id="72520"/>
    <lineage>
        <taxon>Eukaryota</taxon>
        <taxon>Sar</taxon>
        <taxon>Stramenopiles</taxon>
        <taxon>Ochrophyta</taxon>
        <taxon>Eustigmatophyceae</taxon>
        <taxon>Eustigmatales</taxon>
        <taxon>Monodopsidaceae</taxon>
        <taxon>Nannochloropsis</taxon>
    </lineage>
</organism>
<proteinExistence type="inferred from homology"/>
<dbReference type="HAMAP" id="MF_01416">
    <property type="entry name" value="ATP_synth_delta_bact"/>
    <property type="match status" value="1"/>
</dbReference>
<dbReference type="PANTHER" id="PTHR11910">
    <property type="entry name" value="ATP SYNTHASE DELTA CHAIN"/>
    <property type="match status" value="1"/>
</dbReference>
<evidence type="ECO:0000256" key="1">
    <source>
        <dbReference type="ARBA" id="ARBA00004370"/>
    </source>
</evidence>
<keyword evidence="5" id="KW-0406">Ion transport</keyword>
<dbReference type="GO" id="GO:0016020">
    <property type="term" value="C:membrane"/>
    <property type="evidence" value="ECO:0007669"/>
    <property type="project" value="UniProtKB-SubCell"/>
</dbReference>
<keyword evidence="4" id="KW-0375">Hydrogen ion transport</keyword>
<name>W7TNS4_9STRA</name>
<dbReference type="Gene3D" id="1.10.520.20">
    <property type="entry name" value="N-terminal domain of the delta subunit of the F1F0-ATP synthase"/>
    <property type="match status" value="1"/>
</dbReference>
<evidence type="ECO:0000256" key="6">
    <source>
        <dbReference type="ARBA" id="ARBA00023078"/>
    </source>
</evidence>
<evidence type="ECO:0000256" key="8">
    <source>
        <dbReference type="ARBA" id="ARBA00023310"/>
    </source>
</evidence>
<evidence type="ECO:0000313" key="10">
    <source>
        <dbReference type="Proteomes" id="UP000019335"/>
    </source>
</evidence>
<evidence type="ECO:0000256" key="4">
    <source>
        <dbReference type="ARBA" id="ARBA00022781"/>
    </source>
</evidence>
<accession>W7TNS4</accession>
<reference evidence="9 10" key="1">
    <citation type="journal article" date="2014" name="Mol. Plant">
        <title>Chromosome Scale Genome Assembly and Transcriptome Profiling of Nannochloropsis gaditana in Nitrogen Depletion.</title>
        <authorList>
            <person name="Corteggiani Carpinelli E."/>
            <person name="Telatin A."/>
            <person name="Vitulo N."/>
            <person name="Forcato C."/>
            <person name="D'Angelo M."/>
            <person name="Schiavon R."/>
            <person name="Vezzi A."/>
            <person name="Giacometti G.M."/>
            <person name="Morosinotto T."/>
            <person name="Valle G."/>
        </authorList>
    </citation>
    <scope>NUCLEOTIDE SEQUENCE [LARGE SCALE GENOMIC DNA]</scope>
    <source>
        <strain evidence="9 10">B-31</strain>
    </source>
</reference>
<keyword evidence="3" id="KW-0813">Transport</keyword>
<keyword evidence="10" id="KW-1185">Reference proteome</keyword>
<protein>
    <submittedName>
        <fullName evidence="9">Atp synthase subunit 5</fullName>
    </submittedName>
</protein>
<sequence>MGRRRRSSSASRSNSLLSIAPPMRLSGPVGKITSNLYSYASMNGVLDAVEKDFHLVEKDLIGTKEWLNSNGWTTTQKLEMVNKFMSKAGSLTPFTKELLPYFVEQKMLKHLPEIKDLFFKLVKEKRGEIDVFVTSADPLDAATLKQLEGLIIKQIGSSAASKVNFHTDVDKDLVAGLRIRYKSTLIDNTVTRKVSATKDTWAKAYQEAMAL</sequence>
<evidence type="ECO:0000256" key="5">
    <source>
        <dbReference type="ARBA" id="ARBA00023065"/>
    </source>
</evidence>
<keyword evidence="7" id="KW-0472">Membrane</keyword>
<dbReference type="Pfam" id="PF00213">
    <property type="entry name" value="OSCP"/>
    <property type="match status" value="1"/>
</dbReference>
<evidence type="ECO:0000313" key="9">
    <source>
        <dbReference type="EMBL" id="EWM22374.1"/>
    </source>
</evidence>
<gene>
    <name evidence="9" type="ORF">Naga_100066g9</name>
</gene>
<comment type="similarity">
    <text evidence="2">Belongs to the ATPase delta chain family.</text>
</comment>
<dbReference type="Proteomes" id="UP000019335">
    <property type="component" value="Unassembled WGS sequence"/>
</dbReference>
<evidence type="ECO:0000256" key="2">
    <source>
        <dbReference type="ARBA" id="ARBA00007046"/>
    </source>
</evidence>